<protein>
    <submittedName>
        <fullName evidence="3">Adenylate/guanylate cyclase</fullName>
    </submittedName>
</protein>
<dbReference type="GO" id="GO:0035556">
    <property type="term" value="P:intracellular signal transduction"/>
    <property type="evidence" value="ECO:0007669"/>
    <property type="project" value="InterPro"/>
</dbReference>
<dbReference type="OrthoDB" id="9789782at2"/>
<dbReference type="STRING" id="156889.Mmc1_1205"/>
<name>A0L6X3_MAGMM</name>
<dbReference type="InterPro" id="IPR050697">
    <property type="entry name" value="Adenylyl/Guanylyl_Cyclase_3/4"/>
</dbReference>
<dbReference type="GO" id="GO:0004016">
    <property type="term" value="F:adenylate cyclase activity"/>
    <property type="evidence" value="ECO:0007669"/>
    <property type="project" value="UniProtKB-ARBA"/>
</dbReference>
<keyword evidence="1" id="KW-1133">Transmembrane helix</keyword>
<keyword evidence="1" id="KW-0472">Membrane</keyword>
<evidence type="ECO:0000256" key="1">
    <source>
        <dbReference type="SAM" id="Phobius"/>
    </source>
</evidence>
<dbReference type="KEGG" id="mgm:Mmc1_1205"/>
<dbReference type="AlphaFoldDB" id="A0L6X3"/>
<dbReference type="InterPro" id="IPR001054">
    <property type="entry name" value="A/G_cyclase"/>
</dbReference>
<dbReference type="EMBL" id="CP000471">
    <property type="protein sequence ID" value="ABK43716.1"/>
    <property type="molecule type" value="Genomic_DNA"/>
</dbReference>
<dbReference type="PROSITE" id="PS50125">
    <property type="entry name" value="GUANYLATE_CYCLASE_2"/>
    <property type="match status" value="1"/>
</dbReference>
<dbReference type="PANTHER" id="PTHR43081">
    <property type="entry name" value="ADENYLATE CYCLASE, TERMINAL-DIFFERENTIATION SPECIFIC-RELATED"/>
    <property type="match status" value="1"/>
</dbReference>
<reference evidence="3 4" key="2">
    <citation type="journal article" date="2012" name="Int. J. Syst. Evol. Microbiol.">
        <title>Magnetococcus marinus gen. nov., sp. nov., a marine, magnetotactic bacterium that represents a novel lineage (Magnetococcaceae fam. nov.; Magnetococcales ord. nov.) at the base of the Alphaproteobacteria.</title>
        <authorList>
            <person name="Bazylinski D.A."/>
            <person name="Williams T.J."/>
            <person name="Lefevre C.T."/>
            <person name="Berg R.J."/>
            <person name="Zhang C.L."/>
            <person name="Bowser S.S."/>
            <person name="Dean A.J."/>
            <person name="Beveridge T.J."/>
        </authorList>
    </citation>
    <scope>NUCLEOTIDE SEQUENCE [LARGE SCALE GENOMIC DNA]</scope>
    <source>
        <strain evidence="4">ATCC BAA-1437 / JCM 17883 / MC-1</strain>
    </source>
</reference>
<dbReference type="Gene3D" id="3.30.450.20">
    <property type="entry name" value="PAS domain"/>
    <property type="match status" value="2"/>
</dbReference>
<dbReference type="HOGENOM" id="CLU_021956_0_0_5"/>
<dbReference type="PANTHER" id="PTHR43081:SF1">
    <property type="entry name" value="ADENYLATE CYCLASE, TERMINAL-DIFFERENTIATION SPECIFIC"/>
    <property type="match status" value="1"/>
</dbReference>
<organism evidence="3 4">
    <name type="scientific">Magnetococcus marinus (strain ATCC BAA-1437 / JCM 17883 / MC-1)</name>
    <dbReference type="NCBI Taxonomy" id="156889"/>
    <lineage>
        <taxon>Bacteria</taxon>
        <taxon>Pseudomonadati</taxon>
        <taxon>Pseudomonadota</taxon>
        <taxon>Magnetococcia</taxon>
        <taxon>Magnetococcales</taxon>
        <taxon>Magnetococcaceae</taxon>
        <taxon>Magnetococcus</taxon>
    </lineage>
</organism>
<evidence type="ECO:0000313" key="3">
    <source>
        <dbReference type="EMBL" id="ABK43716.1"/>
    </source>
</evidence>
<evidence type="ECO:0000259" key="2">
    <source>
        <dbReference type="PROSITE" id="PS50125"/>
    </source>
</evidence>
<dbReference type="InterPro" id="IPR029787">
    <property type="entry name" value="Nucleotide_cyclase"/>
</dbReference>
<sequence length="724" mass="81581">MQDTKKKKPLTFPIRVTMMSLLLAITLGLSGWLTWFNYSRSSQQALDTAENIITKNNDIIFGQYRQIMDPAYVLAEAMTGSAELMDGAPRTLEHPATRTLLKTLDAYPRFLLAYQGFEDGSFHQVTRLYNEPEFRQFLGAPDNAAYGLLILPARDKVGAAVTEQWLFLDKQYEPVAKAEAIQTNYDPRLRPWYGKAMQQDRAVNSGLYLYAHPHVAGLTISRQLSGDKKSVIGLDLPMAELARFLRMNRFSLSSKSFFFNDKKQITVFPDDRYGTVTEKDPVGGKDRVRFTNVQELPFPEVGAVVEAIHQGGTFGHAFFTLGGRDYVRMVTRIPSKYSETEFLAHVAPVDELLGAVLEVRTYSLILSLFGTTIALLLVFLISRRFSEAIQLLAQETDHIRQFQLDLPFKFSSHITELSRLGESMETMKTALRIFGQYVPKSLVKQLIQSQQQIQLGGESKEVTLLFTDVADFTTISEKVEAQELITALTAYFQSLGSTILDYKGTIDKYIGDAVMAFWNAPLDQPDHVRLGCMAALEGRYKSNQQNKVWREAGQVEMYTRFGMHTGTVVVGNVGSSDRMNYTAIGASVNLAARLEGLNKYYGTQILVSEDVKRGAGQGFLFRSVDVVVPKGAIQTTPVYELLGMLEGPANLMVDATQIAWCAQWEQVYAHYRARRWDEALMLMEAMTAQRNDDKLVTLFQARCQHFKENPPPEDWNGAEQFKTK</sequence>
<dbReference type="Gene3D" id="3.30.70.1230">
    <property type="entry name" value="Nucleotide cyclase"/>
    <property type="match status" value="1"/>
</dbReference>
<dbReference type="eggNOG" id="COG2114">
    <property type="taxonomic scope" value="Bacteria"/>
</dbReference>
<feature type="transmembrane region" description="Helical" evidence="1">
    <location>
        <begin position="12"/>
        <end position="35"/>
    </location>
</feature>
<evidence type="ECO:0000313" key="4">
    <source>
        <dbReference type="Proteomes" id="UP000002586"/>
    </source>
</evidence>
<dbReference type="RefSeq" id="WP_011712871.1">
    <property type="nucleotide sequence ID" value="NC_008576.1"/>
</dbReference>
<keyword evidence="1" id="KW-0812">Transmembrane</keyword>
<dbReference type="Proteomes" id="UP000002586">
    <property type="component" value="Chromosome"/>
</dbReference>
<gene>
    <name evidence="3" type="ordered locus">Mmc1_1205</name>
</gene>
<dbReference type="SMART" id="SM00044">
    <property type="entry name" value="CYCc"/>
    <property type="match status" value="1"/>
</dbReference>
<dbReference type="Gene3D" id="6.10.340.10">
    <property type="match status" value="1"/>
</dbReference>
<feature type="domain" description="Guanylate cyclase" evidence="2">
    <location>
        <begin position="463"/>
        <end position="595"/>
    </location>
</feature>
<reference evidence="4" key="1">
    <citation type="journal article" date="2009" name="Appl. Environ. Microbiol.">
        <title>Complete genome sequence of the chemolithoautotrophic marine magnetotactic coccus strain MC-1.</title>
        <authorList>
            <person name="Schubbe S."/>
            <person name="Williams T.J."/>
            <person name="Xie G."/>
            <person name="Kiss H.E."/>
            <person name="Brettin T.S."/>
            <person name="Martinez D."/>
            <person name="Ross C.A."/>
            <person name="Schuler D."/>
            <person name="Cox B.L."/>
            <person name="Nealson K.H."/>
            <person name="Bazylinski D.A."/>
        </authorList>
    </citation>
    <scope>NUCLEOTIDE SEQUENCE [LARGE SCALE GENOMIC DNA]</scope>
    <source>
        <strain evidence="4">ATCC BAA-1437 / JCM 17883 / MC-1</strain>
    </source>
</reference>
<dbReference type="Pfam" id="PF00211">
    <property type="entry name" value="Guanylate_cyc"/>
    <property type="match status" value="1"/>
</dbReference>
<dbReference type="SUPFAM" id="SSF55073">
    <property type="entry name" value="Nucleotide cyclase"/>
    <property type="match status" value="1"/>
</dbReference>
<dbReference type="CDD" id="cd07302">
    <property type="entry name" value="CHD"/>
    <property type="match status" value="1"/>
</dbReference>
<keyword evidence="4" id="KW-1185">Reference proteome</keyword>
<accession>A0L6X3</accession>
<proteinExistence type="predicted"/>
<dbReference type="GO" id="GO:0006171">
    <property type="term" value="P:cAMP biosynthetic process"/>
    <property type="evidence" value="ECO:0007669"/>
    <property type="project" value="TreeGrafter"/>
</dbReference>